<dbReference type="Pfam" id="PF00069">
    <property type="entry name" value="Pkinase"/>
    <property type="match status" value="1"/>
</dbReference>
<feature type="region of interest" description="Disordered" evidence="8">
    <location>
        <begin position="1"/>
        <end position="27"/>
    </location>
</feature>
<feature type="compositionally biased region" description="Pro residues" evidence="8">
    <location>
        <begin position="343"/>
        <end position="357"/>
    </location>
</feature>
<reference evidence="10 11" key="1">
    <citation type="submission" date="2016-12" db="EMBL/GenBank/DDBJ databases">
        <title>The genomes of Aspergillus section Nigri reveals drivers in fungal speciation.</title>
        <authorList>
            <consortium name="DOE Joint Genome Institute"/>
            <person name="Vesth T.C."/>
            <person name="Nybo J."/>
            <person name="Theobald S."/>
            <person name="Brandl J."/>
            <person name="Frisvad J.C."/>
            <person name="Nielsen K.F."/>
            <person name="Lyhne E.K."/>
            <person name="Kogle M.E."/>
            <person name="Kuo A."/>
            <person name="Riley R."/>
            <person name="Clum A."/>
            <person name="Nolan M."/>
            <person name="Lipzen A."/>
            <person name="Salamov A."/>
            <person name="Henrissat B."/>
            <person name="Wiebenga A."/>
            <person name="De Vries R.P."/>
            <person name="Grigoriev I.V."/>
            <person name="Mortensen U.H."/>
            <person name="Andersen M.R."/>
            <person name="Baker S.E."/>
        </authorList>
    </citation>
    <scope>NUCLEOTIDE SEQUENCE [LARGE SCALE GENOMIC DNA]</scope>
    <source>
        <strain evidence="10 11">IBT 23096</strain>
    </source>
</reference>
<gene>
    <name evidence="10" type="ORF">P170DRAFT_478786</name>
</gene>
<name>A0A2I2FYY5_9EURO</name>
<feature type="domain" description="Protein kinase" evidence="9">
    <location>
        <begin position="31"/>
        <end position="316"/>
    </location>
</feature>
<keyword evidence="11" id="KW-1185">Reference proteome</keyword>
<evidence type="ECO:0000259" key="9">
    <source>
        <dbReference type="PROSITE" id="PS50011"/>
    </source>
</evidence>
<dbReference type="PROSITE" id="PS50011">
    <property type="entry name" value="PROTEIN_KINASE_DOM"/>
    <property type="match status" value="1"/>
</dbReference>
<evidence type="ECO:0000256" key="3">
    <source>
        <dbReference type="ARBA" id="ARBA00022741"/>
    </source>
</evidence>
<keyword evidence="3 6" id="KW-0547">Nucleotide-binding</keyword>
<dbReference type="InterPro" id="IPR000719">
    <property type="entry name" value="Prot_kinase_dom"/>
</dbReference>
<dbReference type="PROSITE" id="PS00107">
    <property type="entry name" value="PROTEIN_KINASE_ATP"/>
    <property type="match status" value="1"/>
</dbReference>
<dbReference type="STRING" id="1392250.A0A2I2FYY5"/>
<feature type="region of interest" description="Disordered" evidence="8">
    <location>
        <begin position="334"/>
        <end position="358"/>
    </location>
</feature>
<keyword evidence="4 10" id="KW-0418">Kinase</keyword>
<feature type="compositionally biased region" description="Basic residues" evidence="8">
    <location>
        <begin position="1"/>
        <end position="11"/>
    </location>
</feature>
<dbReference type="PANTHER" id="PTHR24345:SF91">
    <property type="entry name" value="SERINE_THREONINE-PROTEIN KINASE PLK4"/>
    <property type="match status" value="1"/>
</dbReference>
<dbReference type="InterPro" id="IPR017441">
    <property type="entry name" value="Protein_kinase_ATP_BS"/>
</dbReference>
<dbReference type="EMBL" id="MSFO01000007">
    <property type="protein sequence ID" value="PLB45852.1"/>
    <property type="molecule type" value="Genomic_DNA"/>
</dbReference>
<dbReference type="OrthoDB" id="4062651at2759"/>
<organism evidence="10 11">
    <name type="scientific">Aspergillus steynii IBT 23096</name>
    <dbReference type="NCBI Taxonomy" id="1392250"/>
    <lineage>
        <taxon>Eukaryota</taxon>
        <taxon>Fungi</taxon>
        <taxon>Dikarya</taxon>
        <taxon>Ascomycota</taxon>
        <taxon>Pezizomycotina</taxon>
        <taxon>Eurotiomycetes</taxon>
        <taxon>Eurotiomycetidae</taxon>
        <taxon>Eurotiales</taxon>
        <taxon>Aspergillaceae</taxon>
        <taxon>Aspergillus</taxon>
        <taxon>Aspergillus subgen. Circumdati</taxon>
    </lineage>
</organism>
<evidence type="ECO:0000256" key="1">
    <source>
        <dbReference type="ARBA" id="ARBA00022527"/>
    </source>
</evidence>
<dbReference type="PROSITE" id="PS00108">
    <property type="entry name" value="PROTEIN_KINASE_ST"/>
    <property type="match status" value="1"/>
</dbReference>
<sequence>MAHKLHLKRLRPSTPKQRTSIRNTPKLKDEFSSSIKLGHGASGTVYLMYERHSQKPRAVKEVGKDSDETREDYATRVYKEFELASKLHHPNVVETLRLCSRSRRLCIVMEHCANGEVFDQVEGEHLTESEKLCLFKQLLHGVEYLHSQGVAHRDIKMENLLLNEAGHLKIADFGLSTTGNRAYGTSALTRCVTRCGTPHITPPEVMRKTGFYDGRAYDVWSCAMTLLIMLSPTIGQWETATPSDRFYAHYMKKWAPYNKSFWDTLPDWVSDAETRHFGPNFYAIPDRHLRRLLLKMLHPDPAKRLTISQALDHPFVRGIECCCRVPNSRDQCPPARHYHGPPARSPSPSPAPSPSPVRFPLNIRWNGWGRTREGENV</sequence>
<evidence type="ECO:0000256" key="2">
    <source>
        <dbReference type="ARBA" id="ARBA00022679"/>
    </source>
</evidence>
<feature type="compositionally biased region" description="Polar residues" evidence="8">
    <location>
        <begin position="14"/>
        <end position="23"/>
    </location>
</feature>
<dbReference type="Proteomes" id="UP000234275">
    <property type="component" value="Unassembled WGS sequence"/>
</dbReference>
<evidence type="ECO:0000256" key="8">
    <source>
        <dbReference type="SAM" id="MobiDB-lite"/>
    </source>
</evidence>
<comment type="similarity">
    <text evidence="7">Belongs to the protein kinase superfamily.</text>
</comment>
<dbReference type="GO" id="GO:0004674">
    <property type="term" value="F:protein serine/threonine kinase activity"/>
    <property type="evidence" value="ECO:0007669"/>
    <property type="project" value="UniProtKB-KW"/>
</dbReference>
<dbReference type="SUPFAM" id="SSF56112">
    <property type="entry name" value="Protein kinase-like (PK-like)"/>
    <property type="match status" value="1"/>
</dbReference>
<evidence type="ECO:0000256" key="6">
    <source>
        <dbReference type="PROSITE-ProRule" id="PRU10141"/>
    </source>
</evidence>
<dbReference type="RefSeq" id="XP_024701154.1">
    <property type="nucleotide sequence ID" value="XM_024853592.1"/>
</dbReference>
<dbReference type="Gene3D" id="1.10.510.10">
    <property type="entry name" value="Transferase(Phosphotransferase) domain 1"/>
    <property type="match status" value="1"/>
</dbReference>
<evidence type="ECO:0000256" key="4">
    <source>
        <dbReference type="ARBA" id="ARBA00022777"/>
    </source>
</evidence>
<dbReference type="AlphaFoldDB" id="A0A2I2FYY5"/>
<dbReference type="SMART" id="SM00220">
    <property type="entry name" value="S_TKc"/>
    <property type="match status" value="1"/>
</dbReference>
<proteinExistence type="inferred from homology"/>
<evidence type="ECO:0000256" key="7">
    <source>
        <dbReference type="RuleBase" id="RU000304"/>
    </source>
</evidence>
<dbReference type="InterPro" id="IPR011009">
    <property type="entry name" value="Kinase-like_dom_sf"/>
</dbReference>
<feature type="binding site" evidence="6">
    <location>
        <position position="60"/>
    </location>
    <ligand>
        <name>ATP</name>
        <dbReference type="ChEBI" id="CHEBI:30616"/>
    </ligand>
</feature>
<evidence type="ECO:0000313" key="10">
    <source>
        <dbReference type="EMBL" id="PLB45852.1"/>
    </source>
</evidence>
<dbReference type="GO" id="GO:0005634">
    <property type="term" value="C:nucleus"/>
    <property type="evidence" value="ECO:0007669"/>
    <property type="project" value="TreeGrafter"/>
</dbReference>
<evidence type="ECO:0000313" key="11">
    <source>
        <dbReference type="Proteomes" id="UP000234275"/>
    </source>
</evidence>
<protein>
    <submittedName>
        <fullName evidence="10">Kinase-like protein</fullName>
    </submittedName>
</protein>
<comment type="caution">
    <text evidence="10">The sequence shown here is derived from an EMBL/GenBank/DDBJ whole genome shotgun (WGS) entry which is preliminary data.</text>
</comment>
<keyword evidence="5 6" id="KW-0067">ATP-binding</keyword>
<dbReference type="VEuPathDB" id="FungiDB:P170DRAFT_478786"/>
<dbReference type="GO" id="GO:0005524">
    <property type="term" value="F:ATP binding"/>
    <property type="evidence" value="ECO:0007669"/>
    <property type="project" value="UniProtKB-UniRule"/>
</dbReference>
<accession>A0A2I2FYY5</accession>
<keyword evidence="1 7" id="KW-0723">Serine/threonine-protein kinase</keyword>
<dbReference type="GeneID" id="36561290"/>
<keyword evidence="2" id="KW-0808">Transferase</keyword>
<dbReference type="PANTHER" id="PTHR24345">
    <property type="entry name" value="SERINE/THREONINE-PROTEIN KINASE PLK"/>
    <property type="match status" value="1"/>
</dbReference>
<dbReference type="InterPro" id="IPR008271">
    <property type="entry name" value="Ser/Thr_kinase_AS"/>
</dbReference>
<evidence type="ECO:0000256" key="5">
    <source>
        <dbReference type="ARBA" id="ARBA00022840"/>
    </source>
</evidence>